<accession>A0A173ML59</accession>
<name>A0A173ML59_9BACT</name>
<feature type="domain" description="PAS" evidence="1">
    <location>
        <begin position="166"/>
        <end position="207"/>
    </location>
</feature>
<proteinExistence type="predicted"/>
<reference evidence="3" key="1">
    <citation type="submission" date="2017-01" db="EMBL/GenBank/DDBJ databases">
        <authorList>
            <person name="Varghese N."/>
            <person name="Submissions S."/>
        </authorList>
    </citation>
    <scope>NUCLEOTIDE SEQUENCE [LARGE SCALE GENOMIC DNA]</scope>
    <source>
        <strain evidence="3">DSM 21054</strain>
    </source>
</reference>
<dbReference type="EMBL" id="FTOR01000012">
    <property type="protein sequence ID" value="SIT33477.1"/>
    <property type="molecule type" value="Genomic_DNA"/>
</dbReference>
<dbReference type="SUPFAM" id="SSF55785">
    <property type="entry name" value="PYP-like sensor domain (PAS domain)"/>
    <property type="match status" value="1"/>
</dbReference>
<evidence type="ECO:0000313" key="3">
    <source>
        <dbReference type="Proteomes" id="UP000186917"/>
    </source>
</evidence>
<dbReference type="Pfam" id="PF13188">
    <property type="entry name" value="PAS_8"/>
    <property type="match status" value="1"/>
</dbReference>
<organism evidence="2 3">
    <name type="scientific">Filimonas lacunae</name>
    <dbReference type="NCBI Taxonomy" id="477680"/>
    <lineage>
        <taxon>Bacteria</taxon>
        <taxon>Pseudomonadati</taxon>
        <taxon>Bacteroidota</taxon>
        <taxon>Chitinophagia</taxon>
        <taxon>Chitinophagales</taxon>
        <taxon>Chitinophagaceae</taxon>
        <taxon>Filimonas</taxon>
    </lineage>
</organism>
<dbReference type="STRING" id="477680.SAMN05421788_112189"/>
<protein>
    <submittedName>
        <fullName evidence="2">PAS domain-containing protein</fullName>
    </submittedName>
</protein>
<dbReference type="Gene3D" id="3.30.450.20">
    <property type="entry name" value="PAS domain"/>
    <property type="match status" value="1"/>
</dbReference>
<dbReference type="RefSeq" id="WP_076382251.1">
    <property type="nucleotide sequence ID" value="NZ_AP017422.1"/>
</dbReference>
<dbReference type="Proteomes" id="UP000186917">
    <property type="component" value="Unassembled WGS sequence"/>
</dbReference>
<keyword evidence="3" id="KW-1185">Reference proteome</keyword>
<evidence type="ECO:0000313" key="2">
    <source>
        <dbReference type="EMBL" id="SIT33477.1"/>
    </source>
</evidence>
<dbReference type="OrthoDB" id="644804at2"/>
<gene>
    <name evidence="2" type="ORF">SAMN05421788_112189</name>
</gene>
<dbReference type="KEGG" id="fln:FLA_4418"/>
<sequence length="285" mass="31503">MLNWKALAASFVNGITRESDKHGKDLLPAGITLLRNLTGAYASMQVMFADKVTAKVKYTTPSFLDELVLNPAPIQELLKAYLNKPFAWPDIPAKQNVFQELLTALSSAVIIPVNFHQQSGVIVLGWSEPQHFDAGFAEGARIIKEALESALEQSSRTETLQRSNAYLSAILESLSQAVIFIDDNGYTGWVNKQAARLLKLPMSGELPPSEFAGALAAWRNAATNITDINQQAAAFFAKPGSAIKDWIWRFEQPEKVVYSVSCTPLKTVQFSGKVWVFDNVTLFFF</sequence>
<evidence type="ECO:0000259" key="1">
    <source>
        <dbReference type="Pfam" id="PF13188"/>
    </source>
</evidence>
<dbReference type="InterPro" id="IPR000014">
    <property type="entry name" value="PAS"/>
</dbReference>
<dbReference type="InterPro" id="IPR035965">
    <property type="entry name" value="PAS-like_dom_sf"/>
</dbReference>
<dbReference type="AlphaFoldDB" id="A0A173ML59"/>